<dbReference type="InterPro" id="IPR009922">
    <property type="entry name" value="DUF1457"/>
</dbReference>
<evidence type="ECO:0000313" key="3">
    <source>
        <dbReference type="Proteomes" id="UP001597108"/>
    </source>
</evidence>
<reference evidence="3" key="1">
    <citation type="journal article" date="2019" name="Int. J. Syst. Evol. Microbiol.">
        <title>The Global Catalogue of Microorganisms (GCM) 10K type strain sequencing project: providing services to taxonomists for standard genome sequencing and annotation.</title>
        <authorList>
            <consortium name="The Broad Institute Genomics Platform"/>
            <consortium name="The Broad Institute Genome Sequencing Center for Infectious Disease"/>
            <person name="Wu L."/>
            <person name="Ma J."/>
        </authorList>
    </citation>
    <scope>NUCLEOTIDE SEQUENCE [LARGE SCALE GENOMIC DNA]</scope>
    <source>
        <strain evidence="3">CCUG 60524</strain>
    </source>
</reference>
<protein>
    <submittedName>
        <fullName evidence="2">PAS domain-containing protein</fullName>
    </submittedName>
</protein>
<dbReference type="EMBL" id="JBHTJT010000038">
    <property type="protein sequence ID" value="MFD0981286.1"/>
    <property type="molecule type" value="Genomic_DNA"/>
</dbReference>
<keyword evidence="3" id="KW-1185">Reference proteome</keyword>
<evidence type="ECO:0000313" key="2">
    <source>
        <dbReference type="EMBL" id="MFD0981286.1"/>
    </source>
</evidence>
<accession>A0ABW3ITF3</accession>
<evidence type="ECO:0000256" key="1">
    <source>
        <dbReference type="SAM" id="MobiDB-lite"/>
    </source>
</evidence>
<organism evidence="2 3">
    <name type="scientific">Tropicimonas aquimaris</name>
    <dbReference type="NCBI Taxonomy" id="914152"/>
    <lineage>
        <taxon>Bacteria</taxon>
        <taxon>Pseudomonadati</taxon>
        <taxon>Pseudomonadota</taxon>
        <taxon>Alphaproteobacteria</taxon>
        <taxon>Rhodobacterales</taxon>
        <taxon>Roseobacteraceae</taxon>
        <taxon>Tropicimonas</taxon>
    </lineage>
</organism>
<feature type="region of interest" description="Disordered" evidence="1">
    <location>
        <begin position="218"/>
        <end position="245"/>
    </location>
</feature>
<gene>
    <name evidence="2" type="ORF">ACFQ2S_16740</name>
</gene>
<sequence length="245" mass="26680">MSKDGVTEQDRVIALSQADTTATRFPMLESVERYWNSLRINGQLPARSEIDPKGLERALSRCFILERVAPGVARFRLSGSHLNDLLGMEVRGMPLTSFFLPDARKAVGDALAQVFDTPATARLTLVGDRGIGKPPLDAALLLLPLRSDLGEVTRILGCLPTLGPVGRTPRRFDIRLARITPIGGIARPTERESGFWPADSNPRLRGVLDGMAEAPAEFTPAPVAPRPPRSTGKPHLYLVSSRDND</sequence>
<comment type="caution">
    <text evidence="2">The sequence shown here is derived from an EMBL/GenBank/DDBJ whole genome shotgun (WGS) entry which is preliminary data.</text>
</comment>
<dbReference type="Pfam" id="PF07310">
    <property type="entry name" value="PAS_5"/>
    <property type="match status" value="1"/>
</dbReference>
<proteinExistence type="predicted"/>
<dbReference type="Proteomes" id="UP001597108">
    <property type="component" value="Unassembled WGS sequence"/>
</dbReference>
<dbReference type="RefSeq" id="WP_386076181.1">
    <property type="nucleotide sequence ID" value="NZ_JBHTJT010000038.1"/>
</dbReference>
<name>A0ABW3ITF3_9RHOB</name>